<reference evidence="1" key="1">
    <citation type="submission" date="2011-10" db="EMBL/GenBank/DDBJ databases">
        <title>Provirophages and transpovirons: unique mobilome of giant viruses.</title>
        <authorList>
            <person name="Desnues C."/>
            <person name="LaScola B."/>
            <person name="Yutin N."/>
            <person name="Fournous G."/>
            <person name="Koonin E."/>
            <person name="Raoult D."/>
        </authorList>
    </citation>
    <scope>NUCLEOTIDE SEQUENCE</scope>
    <source>
        <strain evidence="1">Mv13-mv</strain>
    </source>
</reference>
<evidence type="ECO:0000313" key="1">
    <source>
        <dbReference type="EMBL" id="AEX62258.1"/>
    </source>
</evidence>
<organism evidence="1">
    <name type="scientific">Moumouvirus sp. 'Monve'</name>
    <dbReference type="NCBI Taxonomy" id="1128131"/>
    <lineage>
        <taxon>Viruses</taxon>
        <taxon>Varidnaviria</taxon>
        <taxon>Bamfordvirae</taxon>
        <taxon>Nucleocytoviricota</taxon>
        <taxon>Megaviricetes</taxon>
        <taxon>Imitervirales</taxon>
        <taxon>Mimiviridae</taxon>
        <taxon>Megamimivirinae</taxon>
        <taxon>Moumouvirus</taxon>
    </lineage>
</organism>
<name>H2ECY5_9VIRU</name>
<accession>H2ECY5</accession>
<proteinExistence type="predicted"/>
<gene>
    <name evidence="1" type="ORF">mv_R53</name>
</gene>
<sequence length="105" mass="12507">MENMEPLINIKFCDPFVCVQTSISRETLLKFSYFTKMFTYFKESNLNEILMEVIDSRLTEIIINSFLNNEINIYDYINGPGYSKCKYLLLLYILEYVILIFAKQK</sequence>
<dbReference type="EMBL" id="JN885995">
    <property type="protein sequence ID" value="AEX62258.1"/>
    <property type="molecule type" value="Genomic_DNA"/>
</dbReference>
<protein>
    <submittedName>
        <fullName evidence="1">Uncharacterized protein</fullName>
    </submittedName>
</protein>